<reference evidence="2 3" key="1">
    <citation type="submission" date="2014-04" db="EMBL/GenBank/DDBJ databases">
        <title>Draft genome sequence of Photobacterium halotolerans S2753: a solonamide, ngercheumicin and holomycin producer.</title>
        <authorList>
            <person name="Machado H.R."/>
            <person name="Gram L."/>
        </authorList>
    </citation>
    <scope>NUCLEOTIDE SEQUENCE [LARGE SCALE GENOMIC DNA]</scope>
    <source>
        <strain evidence="2 3">S2753</strain>
    </source>
</reference>
<evidence type="ECO:0008006" key="4">
    <source>
        <dbReference type="Google" id="ProtNLM"/>
    </source>
</evidence>
<evidence type="ECO:0000256" key="1">
    <source>
        <dbReference type="SAM" id="MobiDB-lite"/>
    </source>
</evidence>
<organism evidence="2 3">
    <name type="scientific">Photobacterium galatheae</name>
    <dbReference type="NCBI Taxonomy" id="1654360"/>
    <lineage>
        <taxon>Bacteria</taxon>
        <taxon>Pseudomonadati</taxon>
        <taxon>Pseudomonadota</taxon>
        <taxon>Gammaproteobacteria</taxon>
        <taxon>Vibrionales</taxon>
        <taxon>Vibrionaceae</taxon>
        <taxon>Photobacterium</taxon>
    </lineage>
</organism>
<protein>
    <recommendedName>
        <fullName evidence="4">Thrombospondin</fullName>
    </recommendedName>
</protein>
<dbReference type="InterPro" id="IPR028974">
    <property type="entry name" value="TSP_type-3_rpt"/>
</dbReference>
<dbReference type="STRING" id="1654360.EA58_18130"/>
<proteinExistence type="predicted"/>
<evidence type="ECO:0000313" key="3">
    <source>
        <dbReference type="Proteomes" id="UP000027192"/>
    </source>
</evidence>
<dbReference type="Gene3D" id="4.10.1080.10">
    <property type="entry name" value="TSP type-3 repeat"/>
    <property type="match status" value="2"/>
</dbReference>
<comment type="caution">
    <text evidence="2">The sequence shown here is derived from an EMBL/GenBank/DDBJ whole genome shotgun (WGS) entry which is preliminary data.</text>
</comment>
<keyword evidence="3" id="KW-1185">Reference proteome</keyword>
<dbReference type="EMBL" id="JMIB01000036">
    <property type="protein sequence ID" value="KDM90232.1"/>
    <property type="molecule type" value="Genomic_DNA"/>
</dbReference>
<feature type="compositionally biased region" description="Acidic residues" evidence="1">
    <location>
        <begin position="265"/>
        <end position="292"/>
    </location>
</feature>
<accession>A0A066RRE6</accession>
<dbReference type="GO" id="GO:0005509">
    <property type="term" value="F:calcium ion binding"/>
    <property type="evidence" value="ECO:0007669"/>
    <property type="project" value="InterPro"/>
</dbReference>
<gene>
    <name evidence="2" type="ORF">EA58_18130</name>
</gene>
<dbReference type="AlphaFoldDB" id="A0A066RRE6"/>
<feature type="compositionally biased region" description="Acidic residues" evidence="1">
    <location>
        <begin position="322"/>
        <end position="353"/>
    </location>
</feature>
<evidence type="ECO:0000313" key="2">
    <source>
        <dbReference type="EMBL" id="KDM90232.1"/>
    </source>
</evidence>
<dbReference type="Proteomes" id="UP000027192">
    <property type="component" value="Unassembled WGS sequence"/>
</dbReference>
<dbReference type="PROSITE" id="PS51257">
    <property type="entry name" value="PROKAR_LIPOPROTEIN"/>
    <property type="match status" value="1"/>
</dbReference>
<name>A0A066RRE6_9GAMM</name>
<feature type="region of interest" description="Disordered" evidence="1">
    <location>
        <begin position="239"/>
        <end position="355"/>
    </location>
</feature>
<dbReference type="SUPFAM" id="SSF103647">
    <property type="entry name" value="TSP type-3 repeat"/>
    <property type="match status" value="1"/>
</dbReference>
<sequence length="847" mass="89795">MNKSWECACGLIGISLLAGCGGDAKAPATPVKTISTYSITAIDGYLSNARAWVDIGENFLFETGDRKGVTNGSGLASISLNGLENPSQYAAFVLAIPGQTVDQDQPGSPVSQGFLMSAPAGHTTVTPLTSLVHLYMFEGLGESTAIAAVAQSLGINSSQVMGDYIANGLADVAVKARAIVMLGILPEQELTSGSDVTAPLVEFRRLRDALKQLDTHHHLVRDAHGRIVLDSDSQPVIVDDNALSTDTDGDGVIDAADPFPNDASENADYDFDGIGDNADPDDDNDGLTDAEEGTLNTDPFNADTDGDGVNDKDDQFPNDNSETVDTDGDGQGDNADPDNDNDGVSDSYDEDPMDAAKSNCQFDAITSTTFEMDASSVHNVILQCGGYLPLGIADVQALATLRRSHVTGTGGSEAFEFATNGTGVRYQNGQVVGSFNWQITTSNDRNGFAPGMVKIFHSNDDAEVWALLNKNSETNAFVVYSEFSSQGNGVVDTQAISQMRSLDYRQSTDPAPAASAVLSPCTTDDSAFTGDAPTTAATQAQFAAAIETCKQNTSGGDIPFTADLVASRSFLWGQPGGDLTTRYTFLTTDGENQGFGYRFRNGGYQTYQWEVENNQLVIVGSDTPNASSWVQTFAILGEDEANQETSWKVFTQNTLWVKNGTPSGITAEQGAISSGSLVQHALPGDLLSQCDDFNTGWNDSTQSPTDNGATPAEYEQALTDCGTPWTTTPLRFTAALLTNTKLLMDNGHSLEFSGVPATNGDGLLSGNGAYVTPGTDQPVTEAFSWVIQANGHLVLSFTGSDKAMTWTLQDADGIRFSALRFMSDPDWQLAPDHGVIRNISFTVSPLM</sequence>